<protein>
    <submittedName>
        <fullName evidence="3">Uncharacterized protein</fullName>
    </submittedName>
</protein>
<comment type="caution">
    <text evidence="3">The sequence shown here is derived from an EMBL/GenBank/DDBJ whole genome shotgun (WGS) entry which is preliminary data.</text>
</comment>
<name>A0A9Q0L458_9MAGN</name>
<feature type="transmembrane region" description="Helical" evidence="2">
    <location>
        <begin position="33"/>
        <end position="52"/>
    </location>
</feature>
<feature type="region of interest" description="Disordered" evidence="1">
    <location>
        <begin position="76"/>
        <end position="115"/>
    </location>
</feature>
<feature type="compositionally biased region" description="Basic residues" evidence="1">
    <location>
        <begin position="19"/>
        <end position="31"/>
    </location>
</feature>
<feature type="compositionally biased region" description="Basic and acidic residues" evidence="1">
    <location>
        <begin position="76"/>
        <end position="100"/>
    </location>
</feature>
<gene>
    <name evidence="3" type="ORF">NE237_032757</name>
</gene>
<accession>A0A9Q0L458</accession>
<evidence type="ECO:0000256" key="1">
    <source>
        <dbReference type="SAM" id="MobiDB-lite"/>
    </source>
</evidence>
<keyword evidence="2" id="KW-0812">Transmembrane</keyword>
<sequence length="115" mass="13430">MTSGGRMTTMMNGGENFPARRHSRRPIPKRGRVKAGIVIGLAHSLAALFSSIRKRKKKRQKDDFWRENDDHVEWRREFSSKEPFKKADSKERKGEGRDSNRVGSFFRRPFLSHSQ</sequence>
<dbReference type="AlphaFoldDB" id="A0A9Q0L458"/>
<keyword evidence="2" id="KW-0472">Membrane</keyword>
<keyword evidence="2" id="KW-1133">Transmembrane helix</keyword>
<dbReference type="EMBL" id="JAMYWD010000001">
    <property type="protein sequence ID" value="KAJ4981920.1"/>
    <property type="molecule type" value="Genomic_DNA"/>
</dbReference>
<organism evidence="3 4">
    <name type="scientific">Protea cynaroides</name>
    <dbReference type="NCBI Taxonomy" id="273540"/>
    <lineage>
        <taxon>Eukaryota</taxon>
        <taxon>Viridiplantae</taxon>
        <taxon>Streptophyta</taxon>
        <taxon>Embryophyta</taxon>
        <taxon>Tracheophyta</taxon>
        <taxon>Spermatophyta</taxon>
        <taxon>Magnoliopsida</taxon>
        <taxon>Proteales</taxon>
        <taxon>Proteaceae</taxon>
        <taxon>Protea</taxon>
    </lineage>
</organism>
<evidence type="ECO:0000256" key="2">
    <source>
        <dbReference type="SAM" id="Phobius"/>
    </source>
</evidence>
<reference evidence="3" key="1">
    <citation type="journal article" date="2023" name="Plant J.">
        <title>The genome of the king protea, Protea cynaroides.</title>
        <authorList>
            <person name="Chang J."/>
            <person name="Duong T.A."/>
            <person name="Schoeman C."/>
            <person name="Ma X."/>
            <person name="Roodt D."/>
            <person name="Barker N."/>
            <person name="Li Z."/>
            <person name="Van de Peer Y."/>
            <person name="Mizrachi E."/>
        </authorList>
    </citation>
    <scope>NUCLEOTIDE SEQUENCE</scope>
    <source>
        <tissue evidence="3">Young leaves</tissue>
    </source>
</reference>
<dbReference type="Proteomes" id="UP001141806">
    <property type="component" value="Unassembled WGS sequence"/>
</dbReference>
<dbReference type="PANTHER" id="PTHR36615:SF7">
    <property type="entry name" value="PROTEIN, PUTATIVE-RELATED"/>
    <property type="match status" value="1"/>
</dbReference>
<dbReference type="OrthoDB" id="1933849at2759"/>
<evidence type="ECO:0000313" key="3">
    <source>
        <dbReference type="EMBL" id="KAJ4981920.1"/>
    </source>
</evidence>
<feature type="region of interest" description="Disordered" evidence="1">
    <location>
        <begin position="1"/>
        <end position="31"/>
    </location>
</feature>
<keyword evidence="4" id="KW-1185">Reference proteome</keyword>
<feature type="compositionally biased region" description="Polar residues" evidence="1">
    <location>
        <begin position="1"/>
        <end position="11"/>
    </location>
</feature>
<evidence type="ECO:0000313" key="4">
    <source>
        <dbReference type="Proteomes" id="UP001141806"/>
    </source>
</evidence>
<proteinExistence type="predicted"/>
<dbReference type="PANTHER" id="PTHR36615">
    <property type="entry name" value="PROTEIN, PUTATIVE-RELATED"/>
    <property type="match status" value="1"/>
</dbReference>